<name>X1IH54_9ZZZZ</name>
<organism evidence="1">
    <name type="scientific">marine sediment metagenome</name>
    <dbReference type="NCBI Taxonomy" id="412755"/>
    <lineage>
        <taxon>unclassified sequences</taxon>
        <taxon>metagenomes</taxon>
        <taxon>ecological metagenomes</taxon>
    </lineage>
</organism>
<accession>X1IH54</accession>
<comment type="caution">
    <text evidence="1">The sequence shown here is derived from an EMBL/GenBank/DDBJ whole genome shotgun (WGS) entry which is preliminary data.</text>
</comment>
<dbReference type="EMBL" id="BARU01025618">
    <property type="protein sequence ID" value="GAH68570.1"/>
    <property type="molecule type" value="Genomic_DNA"/>
</dbReference>
<dbReference type="AlphaFoldDB" id="X1IH54"/>
<sequence>MLKITDKEYLGWQEMGSLAQNENYWIYFSPDNL</sequence>
<evidence type="ECO:0000313" key="1">
    <source>
        <dbReference type="EMBL" id="GAH68570.1"/>
    </source>
</evidence>
<reference evidence="1" key="1">
    <citation type="journal article" date="2014" name="Front. Microbiol.">
        <title>High frequency of phylogenetically diverse reductive dehalogenase-homologous genes in deep subseafloor sedimentary metagenomes.</title>
        <authorList>
            <person name="Kawai M."/>
            <person name="Futagami T."/>
            <person name="Toyoda A."/>
            <person name="Takaki Y."/>
            <person name="Nishi S."/>
            <person name="Hori S."/>
            <person name="Arai W."/>
            <person name="Tsubouchi T."/>
            <person name="Morono Y."/>
            <person name="Uchiyama I."/>
            <person name="Ito T."/>
            <person name="Fujiyama A."/>
            <person name="Inagaki F."/>
            <person name="Takami H."/>
        </authorList>
    </citation>
    <scope>NUCLEOTIDE SEQUENCE</scope>
    <source>
        <strain evidence="1">Expedition CK06-06</strain>
    </source>
</reference>
<gene>
    <name evidence="1" type="ORF">S03H2_41254</name>
</gene>
<protein>
    <submittedName>
        <fullName evidence="1">Uncharacterized protein</fullName>
    </submittedName>
</protein>
<feature type="non-terminal residue" evidence="1">
    <location>
        <position position="33"/>
    </location>
</feature>
<proteinExistence type="predicted"/>